<organism evidence="2 3">
    <name type="scientific">Enterococcus florum</name>
    <dbReference type="NCBI Taxonomy" id="2480627"/>
    <lineage>
        <taxon>Bacteria</taxon>
        <taxon>Bacillati</taxon>
        <taxon>Bacillota</taxon>
        <taxon>Bacilli</taxon>
        <taxon>Lactobacillales</taxon>
        <taxon>Enterococcaceae</taxon>
        <taxon>Enterococcus</taxon>
    </lineage>
</organism>
<dbReference type="PANTHER" id="PTHR38454:SF1">
    <property type="entry name" value="INTEGRAL MEMBRANE PROTEIN"/>
    <property type="match status" value="1"/>
</dbReference>
<dbReference type="InterPro" id="IPR018580">
    <property type="entry name" value="Uncharacterised_YfhO"/>
</dbReference>
<name>A0A4P5PBV3_9ENTE</name>
<feature type="transmembrane region" description="Helical" evidence="1">
    <location>
        <begin position="12"/>
        <end position="32"/>
    </location>
</feature>
<feature type="transmembrane region" description="Helical" evidence="1">
    <location>
        <begin position="417"/>
        <end position="439"/>
    </location>
</feature>
<feature type="transmembrane region" description="Helical" evidence="1">
    <location>
        <begin position="100"/>
        <end position="121"/>
    </location>
</feature>
<evidence type="ECO:0000256" key="1">
    <source>
        <dbReference type="SAM" id="Phobius"/>
    </source>
</evidence>
<feature type="transmembrane region" description="Helical" evidence="1">
    <location>
        <begin position="824"/>
        <end position="843"/>
    </location>
</feature>
<sequence length="856" mass="98331">MTKRRWLQGAGSFLVPFCIMIVIWQSLSIAPFGDHNLLVSDIGTQYLEFMSLFKRFFDEGFSQYSFSNGIGGSIAALSGYYLISPFNLICLFFQDEQLPIALIWIITAKIATMGSTMYLYLSRHYQKRTFASLIFSTSYSLCGFVVAYSLNFMWLDALILLPLVTLGLEKLWRRETGSLYGISLFATIVTNYYLGYMVCLYAVIYSVYLYWLAHPEKGAWKPRVLWQEWRKFIVVSFLAGIATSFVLIPSLLGMLRTAKTNFDPSSFLLYPRFGVSSFGELGIGTYHFDHRLSHLPTIYSGILMVLLFISYFFRKEIPRREKRGSFCLMLALFLSFIVQLINTVWHMFQSPAGFPYRNVFIFSFLLIRFAYEAWLHRKKEEAFLGPIGKSACVFSGLLLVAAIGMSFESELFETNEIVGISPYLGISLGLIWLYAGLLYWSQKKNYRWLMVLTACLTFTELGFNYQQSLKAIPLGSQQKFAQFYQQQNQLISQLNANDTLWRINESTDQKNDGFSIAYNSYNDSFLYHFADIASYTSTLEKDVLDTLVNLGIYSRNVRRFTYVDENPVLNLLLNVKYSIKSTPLENQQSIKKTDHMYVYENQEALGMGLLMEREDLRLRSKKVIQNQEDILQTIKSNPYGYYQKADFLPPAESQSNQLEVETTASGELFMYLPKVYWKNVDQLMVNGKRHSTAVGIQTNQLFNLGKFDSGTKVTIQLKGKRHFNFANAEIATLKEEPLQQLLADEKDLAVNLQGKRDDRLTGTVTTKKDEQSLFLSIPYDEAWHATIDQQEVPTRKVFGSFLAVEIPEKGQHQLKLTYRPAAPLIGQLISAFVFIGVVGYYIIYKPLIKRKKDPDF</sequence>
<dbReference type="Pfam" id="PF09586">
    <property type="entry name" value="YfhO"/>
    <property type="match status" value="1"/>
</dbReference>
<reference evidence="3" key="1">
    <citation type="submission" date="2019-02" db="EMBL/GenBank/DDBJ databases">
        <title>Draft genome sequence of Enterococcus sp. Gos25-1.</title>
        <authorList>
            <person name="Tanaka N."/>
            <person name="Shiwa Y."/>
            <person name="Fujita N."/>
        </authorList>
    </citation>
    <scope>NUCLEOTIDE SEQUENCE [LARGE SCALE GENOMIC DNA]</scope>
    <source>
        <strain evidence="3">Gos25-1</strain>
    </source>
</reference>
<dbReference type="PANTHER" id="PTHR38454">
    <property type="entry name" value="INTEGRAL MEMBRANE PROTEIN-RELATED"/>
    <property type="match status" value="1"/>
</dbReference>
<evidence type="ECO:0008006" key="4">
    <source>
        <dbReference type="Google" id="ProtNLM"/>
    </source>
</evidence>
<dbReference type="Proteomes" id="UP000290567">
    <property type="component" value="Unassembled WGS sequence"/>
</dbReference>
<dbReference type="AlphaFoldDB" id="A0A4P5PBV3"/>
<feature type="transmembrane region" description="Helical" evidence="1">
    <location>
        <begin position="354"/>
        <end position="371"/>
    </location>
</feature>
<comment type="caution">
    <text evidence="2">The sequence shown here is derived from an EMBL/GenBank/DDBJ whole genome shotgun (WGS) entry which is preliminary data.</text>
</comment>
<keyword evidence="1" id="KW-1133">Transmembrane helix</keyword>
<feature type="transmembrane region" description="Helical" evidence="1">
    <location>
        <begin position="325"/>
        <end position="348"/>
    </location>
</feature>
<feature type="transmembrane region" description="Helical" evidence="1">
    <location>
        <begin position="383"/>
        <end position="405"/>
    </location>
</feature>
<feature type="transmembrane region" description="Helical" evidence="1">
    <location>
        <begin position="232"/>
        <end position="255"/>
    </location>
</feature>
<feature type="transmembrane region" description="Helical" evidence="1">
    <location>
        <begin position="130"/>
        <end position="148"/>
    </location>
</feature>
<protein>
    <recommendedName>
        <fullName evidence="4">Copper ABC transporter permease</fullName>
    </recommendedName>
</protein>
<keyword evidence="1" id="KW-0812">Transmembrane</keyword>
<evidence type="ECO:0000313" key="2">
    <source>
        <dbReference type="EMBL" id="GCF93761.1"/>
    </source>
</evidence>
<feature type="transmembrane region" description="Helical" evidence="1">
    <location>
        <begin position="193"/>
        <end position="212"/>
    </location>
</feature>
<feature type="transmembrane region" description="Helical" evidence="1">
    <location>
        <begin position="446"/>
        <end position="465"/>
    </location>
</feature>
<dbReference type="EMBL" id="BJCC01000013">
    <property type="protein sequence ID" value="GCF93761.1"/>
    <property type="molecule type" value="Genomic_DNA"/>
</dbReference>
<dbReference type="RefSeq" id="WP_175580026.1">
    <property type="nucleotide sequence ID" value="NZ_BJCC01000013.1"/>
</dbReference>
<feature type="transmembrane region" description="Helical" evidence="1">
    <location>
        <begin position="294"/>
        <end position="313"/>
    </location>
</feature>
<accession>A0A4P5PBV3</accession>
<evidence type="ECO:0000313" key="3">
    <source>
        <dbReference type="Proteomes" id="UP000290567"/>
    </source>
</evidence>
<keyword evidence="1" id="KW-0472">Membrane</keyword>
<gene>
    <name evidence="2" type="ORF">NRIC_16520</name>
</gene>
<keyword evidence="3" id="KW-1185">Reference proteome</keyword>
<proteinExistence type="predicted"/>